<evidence type="ECO:0000256" key="9">
    <source>
        <dbReference type="ARBA" id="ARBA00023136"/>
    </source>
</evidence>
<dbReference type="Proteomes" id="UP000184268">
    <property type="component" value="Unassembled WGS sequence"/>
</dbReference>
<dbReference type="GO" id="GO:0071978">
    <property type="term" value="P:bacterial-type flagellum-dependent swarming motility"/>
    <property type="evidence" value="ECO:0007669"/>
    <property type="project" value="TreeGrafter"/>
</dbReference>
<keyword evidence="10" id="KW-0997">Cell inner membrane</keyword>
<gene>
    <name evidence="11" type="ORF">SAMN02745129_4159</name>
</gene>
<evidence type="ECO:0000256" key="3">
    <source>
        <dbReference type="ARBA" id="ARBA00008281"/>
    </source>
</evidence>
<feature type="transmembrane region" description="Helical" evidence="10">
    <location>
        <begin position="21"/>
        <end position="42"/>
    </location>
</feature>
<dbReference type="PANTHER" id="PTHR35091">
    <property type="entry name" value="FLAGELLAR PROTEIN FLIL"/>
    <property type="match status" value="1"/>
</dbReference>
<evidence type="ECO:0000256" key="1">
    <source>
        <dbReference type="ARBA" id="ARBA00002254"/>
    </source>
</evidence>
<keyword evidence="4" id="KW-1003">Cell membrane</keyword>
<dbReference type="PANTHER" id="PTHR35091:SF2">
    <property type="entry name" value="FLAGELLAR PROTEIN FLIL"/>
    <property type="match status" value="1"/>
</dbReference>
<dbReference type="OrthoDB" id="5829285at2"/>
<dbReference type="GO" id="GO:0005886">
    <property type="term" value="C:plasma membrane"/>
    <property type="evidence" value="ECO:0007669"/>
    <property type="project" value="UniProtKB-SubCell"/>
</dbReference>
<evidence type="ECO:0000256" key="7">
    <source>
        <dbReference type="ARBA" id="ARBA00022779"/>
    </source>
</evidence>
<name>A0A1M5YEZ0_9GAMM</name>
<dbReference type="GO" id="GO:0006935">
    <property type="term" value="P:chemotaxis"/>
    <property type="evidence" value="ECO:0007669"/>
    <property type="project" value="UniProtKB-KW"/>
</dbReference>
<comment type="subcellular location">
    <subcellularLocation>
        <location evidence="10">Cell inner membrane</location>
    </subcellularLocation>
    <subcellularLocation>
        <location evidence="2">Cell membrane</location>
        <topology evidence="2">Single-pass membrane protein</topology>
    </subcellularLocation>
</comment>
<dbReference type="STRING" id="299255.SAMN02745129_4159"/>
<keyword evidence="5 10" id="KW-0145">Chemotaxis</keyword>
<keyword evidence="9 10" id="KW-0472">Membrane</keyword>
<dbReference type="Pfam" id="PF03748">
    <property type="entry name" value="FliL"/>
    <property type="match status" value="1"/>
</dbReference>
<keyword evidence="8 10" id="KW-1133">Transmembrane helix</keyword>
<evidence type="ECO:0000256" key="10">
    <source>
        <dbReference type="RuleBase" id="RU364125"/>
    </source>
</evidence>
<accession>A0A1M5YEZ0</accession>
<comment type="function">
    <text evidence="1 10">Controls the rotational direction of flagella during chemotaxis.</text>
</comment>
<evidence type="ECO:0000256" key="4">
    <source>
        <dbReference type="ARBA" id="ARBA00022475"/>
    </source>
</evidence>
<keyword evidence="7 10" id="KW-0283">Flagellar rotation</keyword>
<dbReference type="AlphaFoldDB" id="A0A1M5YEZ0"/>
<keyword evidence="11" id="KW-0282">Flagellum</keyword>
<organism evidence="11 12">
    <name type="scientific">Ferrimonas marina</name>
    <dbReference type="NCBI Taxonomy" id="299255"/>
    <lineage>
        <taxon>Bacteria</taxon>
        <taxon>Pseudomonadati</taxon>
        <taxon>Pseudomonadota</taxon>
        <taxon>Gammaproteobacteria</taxon>
        <taxon>Alteromonadales</taxon>
        <taxon>Ferrimonadaceae</taxon>
        <taxon>Ferrimonas</taxon>
    </lineage>
</organism>
<sequence>MAEQTLELQRRDKPAPRWRRFALFGAAAVALVALVFALVLMLTRDSDSPSAEVEAVAESPTGITAAVNGAQYVSLPRPFLFNLPGDDRSYMVQIKVQFQVRSPESQQAVRKHIPLLEDALLTTFSAAKPELLRRKEGKDELRRRALANVQTTMQSITGQPSVDRVLFTGFVMQ</sequence>
<proteinExistence type="inferred from homology"/>
<keyword evidence="6 10" id="KW-0812">Transmembrane</keyword>
<keyword evidence="12" id="KW-1185">Reference proteome</keyword>
<protein>
    <recommendedName>
        <fullName evidence="10">Flagellar protein FliL</fullName>
    </recommendedName>
</protein>
<evidence type="ECO:0000256" key="5">
    <source>
        <dbReference type="ARBA" id="ARBA00022500"/>
    </source>
</evidence>
<comment type="similarity">
    <text evidence="3 10">Belongs to the FliL family.</text>
</comment>
<evidence type="ECO:0000313" key="12">
    <source>
        <dbReference type="Proteomes" id="UP000184268"/>
    </source>
</evidence>
<keyword evidence="11" id="KW-0966">Cell projection</keyword>
<evidence type="ECO:0000256" key="2">
    <source>
        <dbReference type="ARBA" id="ARBA00004162"/>
    </source>
</evidence>
<evidence type="ECO:0000256" key="6">
    <source>
        <dbReference type="ARBA" id="ARBA00022692"/>
    </source>
</evidence>
<evidence type="ECO:0000256" key="8">
    <source>
        <dbReference type="ARBA" id="ARBA00022989"/>
    </source>
</evidence>
<evidence type="ECO:0000313" key="11">
    <source>
        <dbReference type="EMBL" id="SHI10469.1"/>
    </source>
</evidence>
<dbReference type="GO" id="GO:0009425">
    <property type="term" value="C:bacterial-type flagellum basal body"/>
    <property type="evidence" value="ECO:0007669"/>
    <property type="project" value="InterPro"/>
</dbReference>
<reference evidence="11 12" key="1">
    <citation type="submission" date="2016-11" db="EMBL/GenBank/DDBJ databases">
        <authorList>
            <person name="Jaros S."/>
            <person name="Januszkiewicz K."/>
            <person name="Wedrychowicz H."/>
        </authorList>
    </citation>
    <scope>NUCLEOTIDE SEQUENCE [LARGE SCALE GENOMIC DNA]</scope>
    <source>
        <strain evidence="11 12">DSM 16917</strain>
    </source>
</reference>
<dbReference type="RefSeq" id="WP_067660697.1">
    <property type="nucleotide sequence ID" value="NZ_FQXG01000007.1"/>
</dbReference>
<dbReference type="EMBL" id="FQXG01000007">
    <property type="protein sequence ID" value="SHI10469.1"/>
    <property type="molecule type" value="Genomic_DNA"/>
</dbReference>
<keyword evidence="11" id="KW-0969">Cilium</keyword>
<dbReference type="InterPro" id="IPR005503">
    <property type="entry name" value="FliL"/>
</dbReference>